<keyword evidence="3" id="KW-1185">Reference proteome</keyword>
<accession>A0A1W1XTB7</accession>
<comment type="similarity">
    <text evidence="1">Belongs to the UPF0111 family.</text>
</comment>
<dbReference type="AlphaFoldDB" id="A0A1W1XTB7"/>
<proteinExistence type="inferred from homology"/>
<gene>
    <name evidence="2" type="ORF">SAMN02746041_02898</name>
</gene>
<dbReference type="InterPro" id="IPR002727">
    <property type="entry name" value="DUF47"/>
</dbReference>
<dbReference type="InterPro" id="IPR018445">
    <property type="entry name" value="Put_Phosphate_transp_reg"/>
</dbReference>
<organism evidence="2 3">
    <name type="scientific">Desulfacinum hydrothermale DSM 13146</name>
    <dbReference type="NCBI Taxonomy" id="1121390"/>
    <lineage>
        <taxon>Bacteria</taxon>
        <taxon>Pseudomonadati</taxon>
        <taxon>Thermodesulfobacteriota</taxon>
        <taxon>Syntrophobacteria</taxon>
        <taxon>Syntrophobacterales</taxon>
        <taxon>Syntrophobacteraceae</taxon>
        <taxon>Desulfacinum</taxon>
    </lineage>
</organism>
<evidence type="ECO:0000313" key="3">
    <source>
        <dbReference type="Proteomes" id="UP000192783"/>
    </source>
</evidence>
<name>A0A1W1XTB7_9BACT</name>
<dbReference type="EMBL" id="FWXF01000020">
    <property type="protein sequence ID" value="SMC27203.1"/>
    <property type="molecule type" value="Genomic_DNA"/>
</dbReference>
<dbReference type="OrthoDB" id="9767431at2"/>
<dbReference type="InterPro" id="IPR038078">
    <property type="entry name" value="PhoU-like_sf"/>
</dbReference>
<dbReference type="Pfam" id="PF01865">
    <property type="entry name" value="PhoU_div"/>
    <property type="match status" value="1"/>
</dbReference>
<protein>
    <submittedName>
        <fullName evidence="2">TIGR00153 family protein</fullName>
    </submittedName>
</protein>
<reference evidence="2 3" key="1">
    <citation type="submission" date="2017-04" db="EMBL/GenBank/DDBJ databases">
        <authorList>
            <person name="Afonso C.L."/>
            <person name="Miller P.J."/>
            <person name="Scott M.A."/>
            <person name="Spackman E."/>
            <person name="Goraichik I."/>
            <person name="Dimitrov K.M."/>
            <person name="Suarez D.L."/>
            <person name="Swayne D.E."/>
        </authorList>
    </citation>
    <scope>NUCLEOTIDE SEQUENCE [LARGE SCALE GENOMIC DNA]</scope>
    <source>
        <strain evidence="2 3">DSM 13146</strain>
    </source>
</reference>
<dbReference type="STRING" id="1121390.SAMN02746041_02898"/>
<evidence type="ECO:0000256" key="1">
    <source>
        <dbReference type="ARBA" id="ARBA00008591"/>
    </source>
</evidence>
<dbReference type="PANTHER" id="PTHR36536:SF3">
    <property type="entry name" value="UPF0111 PROTEIN HI_1603"/>
    <property type="match status" value="1"/>
</dbReference>
<evidence type="ECO:0000313" key="2">
    <source>
        <dbReference type="EMBL" id="SMC27203.1"/>
    </source>
</evidence>
<dbReference type="Gene3D" id="1.20.58.220">
    <property type="entry name" value="Phosphate transport system protein phou homolog 2, domain 2"/>
    <property type="match status" value="1"/>
</dbReference>
<sequence length="243" mass="28001">MDGSRPGTSFPTQSEPHGLEGAKEQGMLKFLFKREQAVVELIFKYLETLQKTQSSFYEAVQTCLANPQCKDFDFHIDRTHKFESNADDIRDEIKDLIYSKALIPESRGDMLQLLDALDAIPNQLEHILYTIQTQQLCVPECIRPDFMDLINLCLDSCDLVARQVRALFQRDDDLKTLGDQIDKKESQGDHLERRLISQIFANQELDPFVKLQTKELIGLMGQVADMADKVSRRIHIIDMKRRV</sequence>
<dbReference type="PANTHER" id="PTHR36536">
    <property type="entry name" value="UPF0111 PROTEIN HI_1603"/>
    <property type="match status" value="1"/>
</dbReference>
<dbReference type="Proteomes" id="UP000192783">
    <property type="component" value="Unassembled WGS sequence"/>
</dbReference>